<keyword evidence="3" id="KW-1185">Reference proteome</keyword>
<protein>
    <recommendedName>
        <fullName evidence="4">Lipoprotein</fullName>
    </recommendedName>
</protein>
<name>A0ABU5QEM7_9BACT</name>
<evidence type="ECO:0000313" key="3">
    <source>
        <dbReference type="Proteomes" id="UP001302949"/>
    </source>
</evidence>
<evidence type="ECO:0000313" key="2">
    <source>
        <dbReference type="EMBL" id="MEA5141291.1"/>
    </source>
</evidence>
<keyword evidence="1" id="KW-0732">Signal</keyword>
<dbReference type="EMBL" id="JAYFUM010000026">
    <property type="protein sequence ID" value="MEA5141291.1"/>
    <property type="molecule type" value="Genomic_DNA"/>
</dbReference>
<proteinExistence type="predicted"/>
<feature type="signal peptide" evidence="1">
    <location>
        <begin position="1"/>
        <end position="21"/>
    </location>
</feature>
<gene>
    <name evidence="2" type="ORF">VB248_19210</name>
</gene>
<dbReference type="RefSeq" id="WP_323298448.1">
    <property type="nucleotide sequence ID" value="NZ_JAYFUM010000026.1"/>
</dbReference>
<accession>A0ABU5QEM7</accession>
<reference evidence="2 3" key="1">
    <citation type="submission" date="2023-12" db="EMBL/GenBank/DDBJ databases">
        <title>Novel species of the genus Arcicella isolated from rivers.</title>
        <authorList>
            <person name="Lu H."/>
        </authorList>
    </citation>
    <scope>NUCLEOTIDE SEQUENCE [LARGE SCALE GENOMIC DNA]</scope>
    <source>
        <strain evidence="2 3">KCTC 23307</strain>
    </source>
</reference>
<evidence type="ECO:0008006" key="4">
    <source>
        <dbReference type="Google" id="ProtNLM"/>
    </source>
</evidence>
<feature type="chain" id="PRO_5047062374" description="Lipoprotein" evidence="1">
    <location>
        <begin position="22"/>
        <end position="279"/>
    </location>
</feature>
<organism evidence="2 3">
    <name type="scientific">Arcicella rigui</name>
    <dbReference type="NCBI Taxonomy" id="797020"/>
    <lineage>
        <taxon>Bacteria</taxon>
        <taxon>Pseudomonadati</taxon>
        <taxon>Bacteroidota</taxon>
        <taxon>Cytophagia</taxon>
        <taxon>Cytophagales</taxon>
        <taxon>Flectobacillaceae</taxon>
        <taxon>Arcicella</taxon>
    </lineage>
</organism>
<comment type="caution">
    <text evidence="2">The sequence shown here is derived from an EMBL/GenBank/DDBJ whole genome shotgun (WGS) entry which is preliminary data.</text>
</comment>
<dbReference type="Proteomes" id="UP001302949">
    <property type="component" value="Unassembled WGS sequence"/>
</dbReference>
<evidence type="ECO:0000256" key="1">
    <source>
        <dbReference type="SAM" id="SignalP"/>
    </source>
</evidence>
<dbReference type="PROSITE" id="PS51257">
    <property type="entry name" value="PROKAR_LIPOPROTEIN"/>
    <property type="match status" value="1"/>
</dbReference>
<sequence>MKITTKHFLALALIVSIIACGKPNVKDYTISNTIVDDNYTPIYTAKQLTDRLKSSDEDSLSDGFDQFFSDWNKEIEPNSLDFIFQNDTINNVFNVYKALYKPLDLLKLGDWEWGNELNSKCKFVAVQNKIYYAVLITESLEDTDMNFAKRDSIINFRPPIDLDKSKVLYLTDEYDKALNDFLGSESTELGERNLMNPSMPKGNSEKRYEKIRSFIPVLHGHWGGYWHLDTHPSVGNIVFNNTMTKAKVEFRVGYQGGEATLEKKGKEWLIKESRATWIE</sequence>